<dbReference type="EMBL" id="BAAANY010000045">
    <property type="protein sequence ID" value="GAA1720258.1"/>
    <property type="molecule type" value="Genomic_DNA"/>
</dbReference>
<evidence type="ECO:0000313" key="2">
    <source>
        <dbReference type="Proteomes" id="UP001500618"/>
    </source>
</evidence>
<evidence type="ECO:0008006" key="3">
    <source>
        <dbReference type="Google" id="ProtNLM"/>
    </source>
</evidence>
<protein>
    <recommendedName>
        <fullName evidence="3">DNA primase/polymerase bifunctional N-terminal domain-containing protein</fullName>
    </recommendedName>
</protein>
<gene>
    <name evidence="1" type="ORF">GCM10009765_80580</name>
</gene>
<keyword evidence="2" id="KW-1185">Reference proteome</keyword>
<organism evidence="1 2">
    <name type="scientific">Fodinicola feengrottensis</name>
    <dbReference type="NCBI Taxonomy" id="435914"/>
    <lineage>
        <taxon>Bacteria</taxon>
        <taxon>Bacillati</taxon>
        <taxon>Actinomycetota</taxon>
        <taxon>Actinomycetes</taxon>
        <taxon>Mycobacteriales</taxon>
        <taxon>Fodinicola</taxon>
    </lineage>
</organism>
<name>A0ABN2J9Z2_9ACTN</name>
<accession>A0ABN2J9Z2</accession>
<comment type="caution">
    <text evidence="1">The sequence shown here is derived from an EMBL/GenBank/DDBJ whole genome shotgun (WGS) entry which is preliminary data.</text>
</comment>
<reference evidence="1 2" key="1">
    <citation type="journal article" date="2019" name="Int. J. Syst. Evol. Microbiol.">
        <title>The Global Catalogue of Microorganisms (GCM) 10K type strain sequencing project: providing services to taxonomists for standard genome sequencing and annotation.</title>
        <authorList>
            <consortium name="The Broad Institute Genomics Platform"/>
            <consortium name="The Broad Institute Genome Sequencing Center for Infectious Disease"/>
            <person name="Wu L."/>
            <person name="Ma J."/>
        </authorList>
    </citation>
    <scope>NUCLEOTIDE SEQUENCE [LARGE SCALE GENOMIC DNA]</scope>
    <source>
        <strain evidence="1 2">JCM 14718</strain>
    </source>
</reference>
<proteinExistence type="predicted"/>
<sequence length="149" mass="15962">MVCAGRYPTSDTATVSRWWDRIPYRIGLGCGDMAEVISAPAALGAAAHRVLLRSTATATTAADRWLFVVAPGVPLPERLADAGVLRHGPGEWVALPPTSWPSGPTYWLVEPQVVRWEPATAEVVHGVLVNALLVSSATRLPGMRGQSWL</sequence>
<dbReference type="Proteomes" id="UP001500618">
    <property type="component" value="Unassembled WGS sequence"/>
</dbReference>
<evidence type="ECO:0000313" key="1">
    <source>
        <dbReference type="EMBL" id="GAA1720258.1"/>
    </source>
</evidence>